<comment type="caution">
    <text evidence="15">The sequence shown here is derived from an EMBL/GenBank/DDBJ whole genome shotgun (WGS) entry which is preliminary data.</text>
</comment>
<keyword evidence="9" id="KW-0653">Protein transport</keyword>
<dbReference type="EC" id="2.7.11.1" evidence="2"/>
<evidence type="ECO:0000256" key="4">
    <source>
        <dbReference type="ARBA" id="ARBA00022527"/>
    </source>
</evidence>
<evidence type="ECO:0000256" key="11">
    <source>
        <dbReference type="ARBA" id="ARBA00030237"/>
    </source>
</evidence>
<dbReference type="PANTHER" id="PTHR24348">
    <property type="entry name" value="SERINE/THREONINE-PROTEIN KINASE UNC-51-RELATED"/>
    <property type="match status" value="1"/>
</dbReference>
<dbReference type="PROSITE" id="PS50011">
    <property type="entry name" value="PROTEIN_KINASE_DOM"/>
    <property type="match status" value="1"/>
</dbReference>
<keyword evidence="6" id="KW-0547">Nucleotide-binding</keyword>
<protein>
    <recommendedName>
        <fullName evidence="2">non-specific serine/threonine protein kinase</fullName>
        <ecNumber evidence="2">2.7.11.1</ecNumber>
    </recommendedName>
    <alternativeName>
        <fullName evidence="11">Autophagy-related protein 1</fullName>
    </alternativeName>
</protein>
<dbReference type="Gene3D" id="1.10.510.10">
    <property type="entry name" value="Transferase(Phosphotransferase) domain 1"/>
    <property type="match status" value="1"/>
</dbReference>
<evidence type="ECO:0000256" key="12">
    <source>
        <dbReference type="ARBA" id="ARBA00047899"/>
    </source>
</evidence>
<dbReference type="Pfam" id="PF00069">
    <property type="entry name" value="Pkinase"/>
    <property type="match status" value="1"/>
</dbReference>
<dbReference type="GO" id="GO:0005524">
    <property type="term" value="F:ATP binding"/>
    <property type="evidence" value="ECO:0007669"/>
    <property type="project" value="UniProtKB-KW"/>
</dbReference>
<dbReference type="SUPFAM" id="SSF56112">
    <property type="entry name" value="Protein kinase-like (PK-like)"/>
    <property type="match status" value="1"/>
</dbReference>
<dbReference type="AlphaFoldDB" id="A0AAN6P339"/>
<dbReference type="GO" id="GO:0010506">
    <property type="term" value="P:regulation of autophagy"/>
    <property type="evidence" value="ECO:0007669"/>
    <property type="project" value="InterPro"/>
</dbReference>
<dbReference type="InterPro" id="IPR008271">
    <property type="entry name" value="Ser/Thr_kinase_AS"/>
</dbReference>
<reference evidence="15" key="2">
    <citation type="submission" date="2023-06" db="EMBL/GenBank/DDBJ databases">
        <authorList>
            <consortium name="Lawrence Berkeley National Laboratory"/>
            <person name="Mondo S.J."/>
            <person name="Hensen N."/>
            <person name="Bonometti L."/>
            <person name="Westerberg I."/>
            <person name="Brannstrom I.O."/>
            <person name="Guillou S."/>
            <person name="Cros-Aarteil S."/>
            <person name="Calhoun S."/>
            <person name="Haridas S."/>
            <person name="Kuo A."/>
            <person name="Pangilinan J."/>
            <person name="Riley R."/>
            <person name="Labutti K."/>
            <person name="Andreopoulos B."/>
            <person name="Lipzen A."/>
            <person name="Chen C."/>
            <person name="Yanf M."/>
            <person name="Daum C."/>
            <person name="Ng V."/>
            <person name="Clum A."/>
            <person name="Steindorff A."/>
            <person name="Ohm R."/>
            <person name="Martin F."/>
            <person name="Silar P."/>
            <person name="Natvig D."/>
            <person name="Lalanne C."/>
            <person name="Gautier V."/>
            <person name="Ament-Velasquez S.L."/>
            <person name="Kruys A."/>
            <person name="Hutchinson M.I."/>
            <person name="Powell A.J."/>
            <person name="Barry K."/>
            <person name="Miller A.N."/>
            <person name="Grigoriev I.V."/>
            <person name="Debuchy R."/>
            <person name="Gladieux P."/>
            <person name="Thoren M.H."/>
            <person name="Johannesson H."/>
        </authorList>
    </citation>
    <scope>NUCLEOTIDE SEQUENCE</scope>
    <source>
        <strain evidence="15">CBS 626.80</strain>
    </source>
</reference>
<evidence type="ECO:0000256" key="10">
    <source>
        <dbReference type="ARBA" id="ARBA00023006"/>
    </source>
</evidence>
<comment type="catalytic activity">
    <reaction evidence="12">
        <text>L-threonyl-[protein] + ATP = O-phospho-L-threonyl-[protein] + ADP + H(+)</text>
        <dbReference type="Rhea" id="RHEA:46608"/>
        <dbReference type="Rhea" id="RHEA-COMP:11060"/>
        <dbReference type="Rhea" id="RHEA-COMP:11605"/>
        <dbReference type="ChEBI" id="CHEBI:15378"/>
        <dbReference type="ChEBI" id="CHEBI:30013"/>
        <dbReference type="ChEBI" id="CHEBI:30616"/>
        <dbReference type="ChEBI" id="CHEBI:61977"/>
        <dbReference type="ChEBI" id="CHEBI:456216"/>
        <dbReference type="EC" id="2.7.11.1"/>
    </reaction>
</comment>
<sequence>MDTTLSAGLDDWRLETRLEDGKRYHKLPSGTECWQSVELLGRGTYGEVWKEECLSGTSSSPSLVRAVKHISKQFNFDKASKREIEALATFSRINMVKVSVVSTPSSLSVGFNADLLQYQQHFVQILGWFEDDRHWYIAMEFVEHGNLQEYIQKGSFKNPEAEPEAASVTAQIAQALSYMHTNGLVHRDLKPLNILVSNPGPAWHVKVADFGITKNLTNTLSRTRQVGTSGYMAPEVWGSQYTSAIDIWALGAIAFCMRTLSPPFIDPTTLGGYRTDRNLFPFGELSSSTQQCVAFIMGAMAAVAEERMTIAEVLAHPWLTRQASNTGTAHP</sequence>
<dbReference type="Proteomes" id="UP001303222">
    <property type="component" value="Unassembled WGS sequence"/>
</dbReference>
<organism evidence="15 16">
    <name type="scientific">Pseudoneurospora amorphoporcata</name>
    <dbReference type="NCBI Taxonomy" id="241081"/>
    <lineage>
        <taxon>Eukaryota</taxon>
        <taxon>Fungi</taxon>
        <taxon>Dikarya</taxon>
        <taxon>Ascomycota</taxon>
        <taxon>Pezizomycotina</taxon>
        <taxon>Sordariomycetes</taxon>
        <taxon>Sordariomycetidae</taxon>
        <taxon>Sordariales</taxon>
        <taxon>Sordariaceae</taxon>
        <taxon>Pseudoneurospora</taxon>
    </lineage>
</organism>
<dbReference type="GO" id="GO:0000045">
    <property type="term" value="P:autophagosome assembly"/>
    <property type="evidence" value="ECO:0007669"/>
    <property type="project" value="TreeGrafter"/>
</dbReference>
<evidence type="ECO:0000256" key="5">
    <source>
        <dbReference type="ARBA" id="ARBA00022679"/>
    </source>
</evidence>
<dbReference type="PANTHER" id="PTHR24348:SF22">
    <property type="entry name" value="NON-SPECIFIC SERINE_THREONINE PROTEIN KINASE"/>
    <property type="match status" value="1"/>
</dbReference>
<evidence type="ECO:0000256" key="6">
    <source>
        <dbReference type="ARBA" id="ARBA00022741"/>
    </source>
</evidence>
<evidence type="ECO:0000256" key="3">
    <source>
        <dbReference type="ARBA" id="ARBA00022448"/>
    </source>
</evidence>
<dbReference type="GO" id="GO:0005829">
    <property type="term" value="C:cytosol"/>
    <property type="evidence" value="ECO:0007669"/>
    <property type="project" value="TreeGrafter"/>
</dbReference>
<dbReference type="GO" id="GO:0015031">
    <property type="term" value="P:protein transport"/>
    <property type="evidence" value="ECO:0007669"/>
    <property type="project" value="UniProtKB-KW"/>
</dbReference>
<evidence type="ECO:0000256" key="8">
    <source>
        <dbReference type="ARBA" id="ARBA00022840"/>
    </source>
</evidence>
<accession>A0AAN6P339</accession>
<comment type="subcellular location">
    <subcellularLocation>
        <location evidence="1">Preautophagosomal structure membrane</location>
        <topology evidence="1">Peripheral membrane protein</topology>
    </subcellularLocation>
</comment>
<evidence type="ECO:0000256" key="9">
    <source>
        <dbReference type="ARBA" id="ARBA00022927"/>
    </source>
</evidence>
<dbReference type="EMBL" id="MU859062">
    <property type="protein sequence ID" value="KAK3956845.1"/>
    <property type="molecule type" value="Genomic_DNA"/>
</dbReference>
<keyword evidence="3" id="KW-0813">Transport</keyword>
<name>A0AAN6P339_9PEZI</name>
<keyword evidence="7 15" id="KW-0418">Kinase</keyword>
<evidence type="ECO:0000256" key="2">
    <source>
        <dbReference type="ARBA" id="ARBA00012513"/>
    </source>
</evidence>
<gene>
    <name evidence="15" type="ORF">QBC32DRAFT_201808</name>
</gene>
<dbReference type="GO" id="GO:0004674">
    <property type="term" value="F:protein serine/threonine kinase activity"/>
    <property type="evidence" value="ECO:0007669"/>
    <property type="project" value="UniProtKB-KW"/>
</dbReference>
<dbReference type="InterPro" id="IPR045269">
    <property type="entry name" value="Atg1-like"/>
</dbReference>
<evidence type="ECO:0000313" key="16">
    <source>
        <dbReference type="Proteomes" id="UP001303222"/>
    </source>
</evidence>
<dbReference type="PROSITE" id="PS00108">
    <property type="entry name" value="PROTEIN_KINASE_ST"/>
    <property type="match status" value="1"/>
</dbReference>
<evidence type="ECO:0000256" key="13">
    <source>
        <dbReference type="ARBA" id="ARBA00048679"/>
    </source>
</evidence>
<keyword evidence="10" id="KW-0072">Autophagy</keyword>
<keyword evidence="4" id="KW-0723">Serine/threonine-protein kinase</keyword>
<dbReference type="GO" id="GO:0034045">
    <property type="term" value="C:phagophore assembly site membrane"/>
    <property type="evidence" value="ECO:0007669"/>
    <property type="project" value="UniProtKB-SubCell"/>
</dbReference>
<evidence type="ECO:0000256" key="7">
    <source>
        <dbReference type="ARBA" id="ARBA00022777"/>
    </source>
</evidence>
<dbReference type="SMART" id="SM00220">
    <property type="entry name" value="S_TKc"/>
    <property type="match status" value="1"/>
</dbReference>
<keyword evidence="16" id="KW-1185">Reference proteome</keyword>
<keyword evidence="8" id="KW-0067">ATP-binding</keyword>
<evidence type="ECO:0000313" key="15">
    <source>
        <dbReference type="EMBL" id="KAK3956845.1"/>
    </source>
</evidence>
<reference evidence="15" key="1">
    <citation type="journal article" date="2023" name="Mol. Phylogenet. Evol.">
        <title>Genome-scale phylogeny and comparative genomics of the fungal order Sordariales.</title>
        <authorList>
            <person name="Hensen N."/>
            <person name="Bonometti L."/>
            <person name="Westerberg I."/>
            <person name="Brannstrom I.O."/>
            <person name="Guillou S."/>
            <person name="Cros-Aarteil S."/>
            <person name="Calhoun S."/>
            <person name="Haridas S."/>
            <person name="Kuo A."/>
            <person name="Mondo S."/>
            <person name="Pangilinan J."/>
            <person name="Riley R."/>
            <person name="LaButti K."/>
            <person name="Andreopoulos B."/>
            <person name="Lipzen A."/>
            <person name="Chen C."/>
            <person name="Yan M."/>
            <person name="Daum C."/>
            <person name="Ng V."/>
            <person name="Clum A."/>
            <person name="Steindorff A."/>
            <person name="Ohm R.A."/>
            <person name="Martin F."/>
            <person name="Silar P."/>
            <person name="Natvig D.O."/>
            <person name="Lalanne C."/>
            <person name="Gautier V."/>
            <person name="Ament-Velasquez S.L."/>
            <person name="Kruys A."/>
            <person name="Hutchinson M.I."/>
            <person name="Powell A.J."/>
            <person name="Barry K."/>
            <person name="Miller A.N."/>
            <person name="Grigoriev I.V."/>
            <person name="Debuchy R."/>
            <person name="Gladieux P."/>
            <person name="Hiltunen Thoren M."/>
            <person name="Johannesson H."/>
        </authorList>
    </citation>
    <scope>NUCLEOTIDE SEQUENCE</scope>
    <source>
        <strain evidence="15">CBS 626.80</strain>
    </source>
</reference>
<evidence type="ECO:0000256" key="1">
    <source>
        <dbReference type="ARBA" id="ARBA00004623"/>
    </source>
</evidence>
<dbReference type="InterPro" id="IPR011009">
    <property type="entry name" value="Kinase-like_dom_sf"/>
</dbReference>
<evidence type="ECO:0000259" key="14">
    <source>
        <dbReference type="PROSITE" id="PS50011"/>
    </source>
</evidence>
<keyword evidence="5" id="KW-0808">Transferase</keyword>
<proteinExistence type="predicted"/>
<comment type="catalytic activity">
    <reaction evidence="13">
        <text>L-seryl-[protein] + ATP = O-phospho-L-seryl-[protein] + ADP + H(+)</text>
        <dbReference type="Rhea" id="RHEA:17989"/>
        <dbReference type="Rhea" id="RHEA-COMP:9863"/>
        <dbReference type="Rhea" id="RHEA-COMP:11604"/>
        <dbReference type="ChEBI" id="CHEBI:15378"/>
        <dbReference type="ChEBI" id="CHEBI:29999"/>
        <dbReference type="ChEBI" id="CHEBI:30616"/>
        <dbReference type="ChEBI" id="CHEBI:83421"/>
        <dbReference type="ChEBI" id="CHEBI:456216"/>
        <dbReference type="EC" id="2.7.11.1"/>
    </reaction>
</comment>
<dbReference type="GO" id="GO:0005776">
    <property type="term" value="C:autophagosome"/>
    <property type="evidence" value="ECO:0007669"/>
    <property type="project" value="TreeGrafter"/>
</dbReference>
<dbReference type="Gene3D" id="3.30.200.20">
    <property type="entry name" value="Phosphorylase Kinase, domain 1"/>
    <property type="match status" value="1"/>
</dbReference>
<dbReference type="InterPro" id="IPR000719">
    <property type="entry name" value="Prot_kinase_dom"/>
</dbReference>
<feature type="domain" description="Protein kinase" evidence="14">
    <location>
        <begin position="34"/>
        <end position="319"/>
    </location>
</feature>